<dbReference type="Proteomes" id="UP001162480">
    <property type="component" value="Chromosome 5"/>
</dbReference>
<accession>A0AA36AVH9</accession>
<name>A0AA36AVH9_OCTVU</name>
<keyword evidence="2" id="KW-1185">Reference proteome</keyword>
<dbReference type="AlphaFoldDB" id="A0AA36AVH9"/>
<protein>
    <submittedName>
        <fullName evidence="1">Uncharacterized protein</fullName>
    </submittedName>
</protein>
<evidence type="ECO:0000313" key="2">
    <source>
        <dbReference type="Proteomes" id="UP001162480"/>
    </source>
</evidence>
<reference evidence="1" key="1">
    <citation type="submission" date="2023-08" db="EMBL/GenBank/DDBJ databases">
        <authorList>
            <person name="Alioto T."/>
            <person name="Alioto T."/>
            <person name="Gomez Garrido J."/>
        </authorList>
    </citation>
    <scope>NUCLEOTIDE SEQUENCE</scope>
</reference>
<sequence>MQMLPHKWKPEICFRNSFNISIFSARTRKLQDYSSKQYLIEEGATYEHLWKPHICDVHKPSSPSLQRWVVFLCYLEIIAISCNFVKELILNSIWEFE</sequence>
<gene>
    <name evidence="1" type="ORF">OCTVUL_1B020201</name>
</gene>
<dbReference type="EMBL" id="OX597818">
    <property type="protein sequence ID" value="CAI9722351.1"/>
    <property type="molecule type" value="Genomic_DNA"/>
</dbReference>
<proteinExistence type="predicted"/>
<organism evidence="1 2">
    <name type="scientific">Octopus vulgaris</name>
    <name type="common">Common octopus</name>
    <dbReference type="NCBI Taxonomy" id="6645"/>
    <lineage>
        <taxon>Eukaryota</taxon>
        <taxon>Metazoa</taxon>
        <taxon>Spiralia</taxon>
        <taxon>Lophotrochozoa</taxon>
        <taxon>Mollusca</taxon>
        <taxon>Cephalopoda</taxon>
        <taxon>Coleoidea</taxon>
        <taxon>Octopodiformes</taxon>
        <taxon>Octopoda</taxon>
        <taxon>Incirrata</taxon>
        <taxon>Octopodidae</taxon>
        <taxon>Octopus</taxon>
    </lineage>
</organism>
<evidence type="ECO:0000313" key="1">
    <source>
        <dbReference type="EMBL" id="CAI9722351.1"/>
    </source>
</evidence>